<evidence type="ECO:0000256" key="1">
    <source>
        <dbReference type="ARBA" id="ARBA00004651"/>
    </source>
</evidence>
<feature type="transmembrane region" description="Helical" evidence="7">
    <location>
        <begin position="193"/>
        <end position="215"/>
    </location>
</feature>
<protein>
    <submittedName>
        <fullName evidence="9">FtsX-like permease family protein</fullName>
    </submittedName>
</protein>
<evidence type="ECO:0000259" key="8">
    <source>
        <dbReference type="Pfam" id="PF02687"/>
    </source>
</evidence>
<keyword evidence="3" id="KW-1003">Cell membrane</keyword>
<evidence type="ECO:0000256" key="6">
    <source>
        <dbReference type="ARBA" id="ARBA00023136"/>
    </source>
</evidence>
<feature type="transmembrane region" description="Helical" evidence="7">
    <location>
        <begin position="103"/>
        <end position="127"/>
    </location>
</feature>
<comment type="subcellular location">
    <subcellularLocation>
        <location evidence="1">Cell membrane</location>
        <topology evidence="1">Multi-pass membrane protein</topology>
    </subcellularLocation>
</comment>
<sequence>MVFTKAYARINQVGVGDGVTIAGRRLEVVAVVEGTSIGGAGVLVDRADLDRFGGPAPTGVLVAAKDPANLLAAHDAVRAAAGEGTEVDVLADRRDDVRDVVDLLFALAAAMLGLTLLIAVVGVGTTAALSVVERTKESGVLRALGFSRFALGSTTVAESALHGVLGGVAGLVIGVPHAWLGVLALGVDTPPSVPVPLLALMTASLVALTALSGLLPARKAAKASPVAAMRVE</sequence>
<comment type="similarity">
    <text evidence="2">Belongs to the ABC-4 integral membrane protein family. LolC/E subfamily.</text>
</comment>
<evidence type="ECO:0000256" key="4">
    <source>
        <dbReference type="ARBA" id="ARBA00022692"/>
    </source>
</evidence>
<dbReference type="AlphaFoldDB" id="A0A2T0T290"/>
<name>A0A2T0T290_9PSEU</name>
<dbReference type="GO" id="GO:0098797">
    <property type="term" value="C:plasma membrane protein complex"/>
    <property type="evidence" value="ECO:0007669"/>
    <property type="project" value="TreeGrafter"/>
</dbReference>
<dbReference type="GO" id="GO:0044874">
    <property type="term" value="P:lipoprotein localization to outer membrane"/>
    <property type="evidence" value="ECO:0007669"/>
    <property type="project" value="TreeGrafter"/>
</dbReference>
<gene>
    <name evidence="9" type="ORF">CLV43_107359</name>
</gene>
<evidence type="ECO:0000313" key="10">
    <source>
        <dbReference type="Proteomes" id="UP000239494"/>
    </source>
</evidence>
<dbReference type="Proteomes" id="UP000239494">
    <property type="component" value="Unassembled WGS sequence"/>
</dbReference>
<reference evidence="9 10" key="1">
    <citation type="submission" date="2018-03" db="EMBL/GenBank/DDBJ databases">
        <title>Genomic Encyclopedia of Archaeal and Bacterial Type Strains, Phase II (KMG-II): from individual species to whole genera.</title>
        <authorList>
            <person name="Goeker M."/>
        </authorList>
    </citation>
    <scope>NUCLEOTIDE SEQUENCE [LARGE SCALE GENOMIC DNA]</scope>
    <source>
        <strain evidence="9 10">DSM 44720</strain>
    </source>
</reference>
<dbReference type="Pfam" id="PF02687">
    <property type="entry name" value="FtsX"/>
    <property type="match status" value="1"/>
</dbReference>
<keyword evidence="4 7" id="KW-0812">Transmembrane</keyword>
<evidence type="ECO:0000256" key="2">
    <source>
        <dbReference type="ARBA" id="ARBA00005236"/>
    </source>
</evidence>
<evidence type="ECO:0000256" key="7">
    <source>
        <dbReference type="SAM" id="Phobius"/>
    </source>
</evidence>
<dbReference type="InterPro" id="IPR051447">
    <property type="entry name" value="Lipoprotein-release_system"/>
</dbReference>
<keyword evidence="10" id="KW-1185">Reference proteome</keyword>
<evidence type="ECO:0000313" key="9">
    <source>
        <dbReference type="EMBL" id="PRY39772.1"/>
    </source>
</evidence>
<organism evidence="9 10">
    <name type="scientific">Umezawaea tangerina</name>
    <dbReference type="NCBI Taxonomy" id="84725"/>
    <lineage>
        <taxon>Bacteria</taxon>
        <taxon>Bacillati</taxon>
        <taxon>Actinomycetota</taxon>
        <taxon>Actinomycetes</taxon>
        <taxon>Pseudonocardiales</taxon>
        <taxon>Pseudonocardiaceae</taxon>
        <taxon>Umezawaea</taxon>
    </lineage>
</organism>
<feature type="transmembrane region" description="Helical" evidence="7">
    <location>
        <begin position="164"/>
        <end position="187"/>
    </location>
</feature>
<dbReference type="PANTHER" id="PTHR30489:SF0">
    <property type="entry name" value="LIPOPROTEIN-RELEASING SYSTEM TRANSMEMBRANE PROTEIN LOLE"/>
    <property type="match status" value="1"/>
</dbReference>
<feature type="domain" description="ABC3 transporter permease C-terminal" evidence="8">
    <location>
        <begin position="111"/>
        <end position="225"/>
    </location>
</feature>
<dbReference type="PANTHER" id="PTHR30489">
    <property type="entry name" value="LIPOPROTEIN-RELEASING SYSTEM TRANSMEMBRANE PROTEIN LOLE"/>
    <property type="match status" value="1"/>
</dbReference>
<dbReference type="InterPro" id="IPR003838">
    <property type="entry name" value="ABC3_permease_C"/>
</dbReference>
<keyword evidence="5 7" id="KW-1133">Transmembrane helix</keyword>
<evidence type="ECO:0000256" key="3">
    <source>
        <dbReference type="ARBA" id="ARBA00022475"/>
    </source>
</evidence>
<keyword evidence="6 7" id="KW-0472">Membrane</keyword>
<accession>A0A2T0T290</accession>
<evidence type="ECO:0000256" key="5">
    <source>
        <dbReference type="ARBA" id="ARBA00022989"/>
    </source>
</evidence>
<comment type="caution">
    <text evidence="9">The sequence shown here is derived from an EMBL/GenBank/DDBJ whole genome shotgun (WGS) entry which is preliminary data.</text>
</comment>
<proteinExistence type="inferred from homology"/>
<dbReference type="EMBL" id="PVTF01000007">
    <property type="protein sequence ID" value="PRY39772.1"/>
    <property type="molecule type" value="Genomic_DNA"/>
</dbReference>